<evidence type="ECO:0000259" key="1">
    <source>
        <dbReference type="Pfam" id="PF01902"/>
    </source>
</evidence>
<name>X0WJT7_9ZZZZ</name>
<dbReference type="AlphaFoldDB" id="X0WJT7"/>
<accession>X0WJT7</accession>
<dbReference type="InterPro" id="IPR002761">
    <property type="entry name" value="Diphthami_syn_dom"/>
</dbReference>
<sequence>MPKIATDGTGMKTLLSWSTGKDSAWSLHVLRQNPGIEVAGLFTTINTAFDRVAMHAVRRQLLEMQAAAAGLPLHVIEIPWPCPNEAYETAVGGFVAQQKAEGVAAMAFGDLFLEDIRAYREDRLSGTGIQPLFPLWGRNTSALAHEIIAGGLQARLTCVDPKKLSASFAGCAFDEAFLAELPDGADPCGENGEFHTCVLAGPMFARHIDVRVGEVKERDGFVFADLCPVAT</sequence>
<evidence type="ECO:0000313" key="2">
    <source>
        <dbReference type="EMBL" id="GAG31244.1"/>
    </source>
</evidence>
<dbReference type="Pfam" id="PF01902">
    <property type="entry name" value="Diphthami_syn_2"/>
    <property type="match status" value="1"/>
</dbReference>
<dbReference type="Gene3D" id="3.40.50.620">
    <property type="entry name" value="HUPs"/>
    <property type="match status" value="1"/>
</dbReference>
<comment type="caution">
    <text evidence="2">The sequence shown here is derived from an EMBL/GenBank/DDBJ whole genome shotgun (WGS) entry which is preliminary data.</text>
</comment>
<reference evidence="2" key="1">
    <citation type="journal article" date="2014" name="Front. Microbiol.">
        <title>High frequency of phylogenetically diverse reductive dehalogenase-homologous genes in deep subseafloor sedimentary metagenomes.</title>
        <authorList>
            <person name="Kawai M."/>
            <person name="Futagami T."/>
            <person name="Toyoda A."/>
            <person name="Takaki Y."/>
            <person name="Nishi S."/>
            <person name="Hori S."/>
            <person name="Arai W."/>
            <person name="Tsubouchi T."/>
            <person name="Morono Y."/>
            <person name="Uchiyama I."/>
            <person name="Ito T."/>
            <person name="Fujiyama A."/>
            <person name="Inagaki F."/>
            <person name="Takami H."/>
        </authorList>
    </citation>
    <scope>NUCLEOTIDE SEQUENCE</scope>
    <source>
        <strain evidence="2">Expedition CK06-06</strain>
    </source>
</reference>
<dbReference type="SUPFAM" id="SSF52402">
    <property type="entry name" value="Adenine nucleotide alpha hydrolases-like"/>
    <property type="match status" value="1"/>
</dbReference>
<gene>
    <name evidence="2" type="ORF">S01H1_66515</name>
</gene>
<organism evidence="2">
    <name type="scientific">marine sediment metagenome</name>
    <dbReference type="NCBI Taxonomy" id="412755"/>
    <lineage>
        <taxon>unclassified sequences</taxon>
        <taxon>metagenomes</taxon>
        <taxon>ecological metagenomes</taxon>
    </lineage>
</organism>
<dbReference type="InterPro" id="IPR014729">
    <property type="entry name" value="Rossmann-like_a/b/a_fold"/>
</dbReference>
<dbReference type="Gene3D" id="3.90.1490.10">
    <property type="entry name" value="putative n-type atp pyrophosphatase, domain 2"/>
    <property type="match status" value="1"/>
</dbReference>
<protein>
    <recommendedName>
        <fullName evidence="1">Diphthamide synthase domain-containing protein</fullName>
    </recommendedName>
</protein>
<feature type="domain" description="Diphthamide synthase" evidence="1">
    <location>
        <begin position="11"/>
        <end position="219"/>
    </location>
</feature>
<proteinExistence type="predicted"/>
<dbReference type="EMBL" id="BARS01043986">
    <property type="protein sequence ID" value="GAG31244.1"/>
    <property type="molecule type" value="Genomic_DNA"/>
</dbReference>